<dbReference type="InterPro" id="IPR035948">
    <property type="entry name" value="YwqG-like_sf"/>
</dbReference>
<protein>
    <submittedName>
        <fullName evidence="2">DUF1963 domain-containing protein</fullName>
    </submittedName>
</protein>
<dbReference type="InterPro" id="IPR049809">
    <property type="entry name" value="YehF/YfeS-like_WGR"/>
</dbReference>
<dbReference type="PANTHER" id="PTHR36436:SF6">
    <property type="entry name" value="SLL5081 PROTEIN"/>
    <property type="match status" value="1"/>
</dbReference>
<dbReference type="KEGG" id="dsc:ABOD76_04465"/>
<name>A0AAU7U787_9DEIO</name>
<dbReference type="RefSeq" id="WP_350241839.1">
    <property type="nucleotide sequence ID" value="NZ_CP158298.1"/>
</dbReference>
<evidence type="ECO:0000313" key="2">
    <source>
        <dbReference type="EMBL" id="XBV83948.1"/>
    </source>
</evidence>
<dbReference type="AlphaFoldDB" id="A0AAU7U787"/>
<dbReference type="InterPro" id="IPR036930">
    <property type="entry name" value="WGR_dom_sf"/>
</dbReference>
<dbReference type="Pfam" id="PF09234">
    <property type="entry name" value="DUF1963"/>
    <property type="match status" value="1"/>
</dbReference>
<keyword evidence="2" id="KW-0614">Plasmid</keyword>
<dbReference type="Gene3D" id="2.30.320.10">
    <property type="entry name" value="YwqG-like"/>
    <property type="match status" value="1"/>
</dbReference>
<evidence type="ECO:0000259" key="1">
    <source>
        <dbReference type="PROSITE" id="PS51977"/>
    </source>
</evidence>
<dbReference type="SMART" id="SM00773">
    <property type="entry name" value="WGR"/>
    <property type="match status" value="1"/>
</dbReference>
<organism evidence="2">
    <name type="scientific">Deinococcus sonorensis KR-87</name>
    <dbReference type="NCBI Taxonomy" id="694439"/>
    <lineage>
        <taxon>Bacteria</taxon>
        <taxon>Thermotogati</taxon>
        <taxon>Deinococcota</taxon>
        <taxon>Deinococci</taxon>
        <taxon>Deinococcales</taxon>
        <taxon>Deinococcaceae</taxon>
        <taxon>Deinococcus</taxon>
    </lineage>
</organism>
<dbReference type="EMBL" id="CP158298">
    <property type="protein sequence ID" value="XBV83948.1"/>
    <property type="molecule type" value="Genomic_DNA"/>
</dbReference>
<feature type="domain" description="WGR" evidence="1">
    <location>
        <begin position="1"/>
        <end position="80"/>
    </location>
</feature>
<dbReference type="SUPFAM" id="SSF103032">
    <property type="entry name" value="Hypothetical protein YwqG"/>
    <property type="match status" value="1"/>
</dbReference>
<accession>A0AAU7U787</accession>
<dbReference type="SUPFAM" id="SSF142921">
    <property type="entry name" value="WGR domain-like"/>
    <property type="match status" value="1"/>
</dbReference>
<gene>
    <name evidence="2" type="ORF">ABOD76_04465</name>
</gene>
<sequence>MSSDLEFSDTRGGHECYAVTVDGVTLRLRYGRIGTDGAVQLYTFPTRQAAEEEAVKRLAETRRNGYEPAVKGDRQQPSVPRLAWRLPNLLNPCRDAPEATVRTYVHLEGKRGPGPAWTSKLGGRPCRPPGDVWPLAHDGTPLVFLAQIDFAEFPPLPGFPERGIVQYFIWEDDLYGANFDRSLDMTSLAVDANVRVRYFADVIKDAKRLDHTVPDRFSDPDGSLPHDPTLEFILVGTLRSGPVTSDDRLLEQLTGSSLWALSEDVHPDDLAERYARLTGTGHKLGGYPTFTPADPRRVEDPQVLLQSDDDLALMWGTPASAISSSTRTTSRADFSRVAYNWVCS</sequence>
<dbReference type="PROSITE" id="PS51977">
    <property type="entry name" value="WGR"/>
    <property type="match status" value="1"/>
</dbReference>
<geneLocation type="plasmid" evidence="2">
    <name>pDson03</name>
</geneLocation>
<dbReference type="InterPro" id="IPR008893">
    <property type="entry name" value="WGR_domain"/>
</dbReference>
<reference evidence="2" key="1">
    <citation type="submission" date="2024-06" db="EMBL/GenBank/DDBJ databases">
        <title>Draft Genome Sequence of Deinococcus sonorensis Type Strain KR-87, a Biofilm Producing Representative of the Genus Deinococcus.</title>
        <authorList>
            <person name="Boren L.S."/>
            <person name="Grosso R.A."/>
            <person name="Hugenberg-Cox A.N."/>
            <person name="Hill J.T.E."/>
            <person name="Albert C.M."/>
            <person name="Tuohy J.M."/>
        </authorList>
    </citation>
    <scope>NUCLEOTIDE SEQUENCE</scope>
    <source>
        <strain evidence="2">KR-87</strain>
        <plasmid evidence="2">pDson03</plasmid>
    </source>
</reference>
<dbReference type="PANTHER" id="PTHR36436">
    <property type="entry name" value="SLL5081 PROTEIN"/>
    <property type="match status" value="1"/>
</dbReference>
<dbReference type="Gene3D" id="2.20.140.10">
    <property type="entry name" value="WGR domain"/>
    <property type="match status" value="1"/>
</dbReference>
<proteinExistence type="predicted"/>
<dbReference type="CDD" id="cd07996">
    <property type="entry name" value="WGR_MMR_like"/>
    <property type="match status" value="1"/>
</dbReference>
<dbReference type="Pfam" id="PF05406">
    <property type="entry name" value="WGR"/>
    <property type="match status" value="1"/>
</dbReference>
<dbReference type="InterPro" id="IPR015315">
    <property type="entry name" value="DUF1963"/>
</dbReference>